<name>A0A5J9WML0_9POAL</name>
<sequence length="61" mass="6966">MANPATPKTKVWNIFIADSFKISLYVRIIEKESAEKEKKMGSANFEELKLHTLVASQRLTL</sequence>
<dbReference type="Proteomes" id="UP000324897">
    <property type="component" value="Chromosome 6"/>
</dbReference>
<evidence type="ECO:0000313" key="2">
    <source>
        <dbReference type="Proteomes" id="UP000324897"/>
    </source>
</evidence>
<proteinExistence type="predicted"/>
<evidence type="ECO:0000313" key="1">
    <source>
        <dbReference type="EMBL" id="TVU49117.1"/>
    </source>
</evidence>
<gene>
    <name evidence="1" type="ORF">EJB05_00409</name>
</gene>
<dbReference type="Gramene" id="TVU49117">
    <property type="protein sequence ID" value="TVU49117"/>
    <property type="gene ID" value="EJB05_00409"/>
</dbReference>
<organism evidence="1 2">
    <name type="scientific">Eragrostis curvula</name>
    <name type="common">weeping love grass</name>
    <dbReference type="NCBI Taxonomy" id="38414"/>
    <lineage>
        <taxon>Eukaryota</taxon>
        <taxon>Viridiplantae</taxon>
        <taxon>Streptophyta</taxon>
        <taxon>Embryophyta</taxon>
        <taxon>Tracheophyta</taxon>
        <taxon>Spermatophyta</taxon>
        <taxon>Magnoliopsida</taxon>
        <taxon>Liliopsida</taxon>
        <taxon>Poales</taxon>
        <taxon>Poaceae</taxon>
        <taxon>PACMAD clade</taxon>
        <taxon>Chloridoideae</taxon>
        <taxon>Eragrostideae</taxon>
        <taxon>Eragrostidinae</taxon>
        <taxon>Eragrostis</taxon>
    </lineage>
</organism>
<feature type="non-terminal residue" evidence="1">
    <location>
        <position position="1"/>
    </location>
</feature>
<dbReference type="AlphaFoldDB" id="A0A5J9WML0"/>
<protein>
    <submittedName>
        <fullName evidence="1">Uncharacterized protein</fullName>
    </submittedName>
</protein>
<accession>A0A5J9WML0</accession>
<dbReference type="EMBL" id="RWGY01000002">
    <property type="protein sequence ID" value="TVU49117.1"/>
    <property type="molecule type" value="Genomic_DNA"/>
</dbReference>
<keyword evidence="2" id="KW-1185">Reference proteome</keyword>
<reference evidence="1 2" key="1">
    <citation type="journal article" date="2019" name="Sci. Rep.">
        <title>A high-quality genome of Eragrostis curvula grass provides insights into Poaceae evolution and supports new strategies to enhance forage quality.</title>
        <authorList>
            <person name="Carballo J."/>
            <person name="Santos B.A.C.M."/>
            <person name="Zappacosta D."/>
            <person name="Garbus I."/>
            <person name="Selva J.P."/>
            <person name="Gallo C.A."/>
            <person name="Diaz A."/>
            <person name="Albertini E."/>
            <person name="Caccamo M."/>
            <person name="Echenique V."/>
        </authorList>
    </citation>
    <scope>NUCLEOTIDE SEQUENCE [LARGE SCALE GENOMIC DNA]</scope>
    <source>
        <strain evidence="2">cv. Victoria</strain>
        <tissue evidence="1">Leaf</tissue>
    </source>
</reference>
<comment type="caution">
    <text evidence="1">The sequence shown here is derived from an EMBL/GenBank/DDBJ whole genome shotgun (WGS) entry which is preliminary data.</text>
</comment>